<reference evidence="2 3" key="1">
    <citation type="submission" date="2020-01" db="EMBL/GenBank/DDBJ databases">
        <authorList>
            <person name="Gupta K D."/>
        </authorList>
    </citation>
    <scope>NUCLEOTIDE SEQUENCE [LARGE SCALE GENOMIC DNA]</scope>
</reference>
<name>A0A8S0WQ88_CYCAE</name>
<protein>
    <recommendedName>
        <fullName evidence="4">F-box domain-containing protein</fullName>
    </recommendedName>
</protein>
<dbReference type="OrthoDB" id="3353982at2759"/>
<evidence type="ECO:0000256" key="1">
    <source>
        <dbReference type="SAM" id="MobiDB-lite"/>
    </source>
</evidence>
<feature type="region of interest" description="Disordered" evidence="1">
    <location>
        <begin position="389"/>
        <end position="416"/>
    </location>
</feature>
<evidence type="ECO:0008006" key="4">
    <source>
        <dbReference type="Google" id="ProtNLM"/>
    </source>
</evidence>
<proteinExistence type="predicted"/>
<dbReference type="EMBL" id="CACVBS010000065">
    <property type="protein sequence ID" value="CAA7268067.1"/>
    <property type="molecule type" value="Genomic_DNA"/>
</dbReference>
<accession>A0A8S0WQ88</accession>
<comment type="caution">
    <text evidence="2">The sequence shown here is derived from an EMBL/GenBank/DDBJ whole genome shotgun (WGS) entry which is preliminary data.</text>
</comment>
<sequence length="554" mass="62347">MYFEHLPAELYEAIFRQVPSRESQRTVLAVSRAIPSAPVPLYYLFRNLCISVPDQAIRFYSRFRRRTTTQDDSQDTTATLSEPEQKAAWVKELYVETWEMDADVFLNLVRLFPRLRVMSIRIGPTNFAPEHLEDLFSKPFPGIRYVNLRFRPYVQKATYYQFLKGAYFDSTLLAISRWPSSHLPTISIVQDALEPEVIQKHAFAQPLVFHRLDYTLSIFLHSHGVSRSLKALRFRIPGRPIARSLCSPVPTPPNSDFNLSKAPASLEFLDVSTCGVLESEVDTILVRFTALKHLILDGCAILRGELLDGEWNALGKRCALVGARRAKEREKALKAWAEVVKLSAASVSATTGSDAPAERRTATKNLKKAKRGRKGLAAATISLRNQDYSDRPAAASSRVQSEGQRTEEKNKPPSKIRIFPSLPTLKTICVTVSPAIKPDKYSMIRAEFESGWAEGVALLSVTRARQRASARNGFRIMRIVASDETDEEDYEPSLKGLEDVGMDDEEVFAMKLEDGSEVLEMTAPVICFCGSEREEFHEPNCGHRIGRKLMGDDL</sequence>
<organism evidence="2 3">
    <name type="scientific">Cyclocybe aegerita</name>
    <name type="common">Black poplar mushroom</name>
    <name type="synonym">Agrocybe aegerita</name>
    <dbReference type="NCBI Taxonomy" id="1973307"/>
    <lineage>
        <taxon>Eukaryota</taxon>
        <taxon>Fungi</taxon>
        <taxon>Dikarya</taxon>
        <taxon>Basidiomycota</taxon>
        <taxon>Agaricomycotina</taxon>
        <taxon>Agaricomycetes</taxon>
        <taxon>Agaricomycetidae</taxon>
        <taxon>Agaricales</taxon>
        <taxon>Agaricineae</taxon>
        <taxon>Bolbitiaceae</taxon>
        <taxon>Cyclocybe</taxon>
    </lineage>
</organism>
<feature type="region of interest" description="Disordered" evidence="1">
    <location>
        <begin position="350"/>
        <end position="373"/>
    </location>
</feature>
<dbReference type="AlphaFoldDB" id="A0A8S0WQ88"/>
<keyword evidence="3" id="KW-1185">Reference proteome</keyword>
<dbReference type="Proteomes" id="UP000467700">
    <property type="component" value="Unassembled WGS sequence"/>
</dbReference>
<evidence type="ECO:0000313" key="3">
    <source>
        <dbReference type="Proteomes" id="UP000467700"/>
    </source>
</evidence>
<evidence type="ECO:0000313" key="2">
    <source>
        <dbReference type="EMBL" id="CAA7268067.1"/>
    </source>
</evidence>
<gene>
    <name evidence="2" type="ORF">AAE3_LOCUS10324</name>
</gene>